<sequence>MRKMRKRKMRKRKAIQTQKLPQARAASSPPREIIAISIYGILTSYASAVIGLLFAHAILHSSRTNCLYMRRALVLLCLFVFLALPQAFASMADASTSPFQHAVAAGTTAVPALNADCPESAAHTGLPGERCEAEECDNDPITLYPSSHQGAPFCAIIWQAGPGALAEADARQATRPPRVRH</sequence>
<protein>
    <submittedName>
        <fullName evidence="3">Uncharacterized protein</fullName>
    </submittedName>
</protein>
<feature type="region of interest" description="Disordered" evidence="1">
    <location>
        <begin position="1"/>
        <end position="26"/>
    </location>
</feature>
<reference evidence="3 4" key="1">
    <citation type="submission" date="2016-10" db="EMBL/GenBank/DDBJ databases">
        <title>Updated version of Genome Assembly of Janthinobacterium lividum ERGS5:01.</title>
        <authorList>
            <person name="Kumar R."/>
            <person name="Acharya V."/>
            <person name="Singh D."/>
        </authorList>
    </citation>
    <scope>NUCLEOTIDE SEQUENCE [LARGE SCALE GENOMIC DNA]</scope>
    <source>
        <strain evidence="3 4">ERGS5:01</strain>
    </source>
</reference>
<evidence type="ECO:0000256" key="1">
    <source>
        <dbReference type="SAM" id="MobiDB-lite"/>
    </source>
</evidence>
<accession>A0A1E8PN88</accession>
<dbReference type="EMBL" id="MAQB02000001">
    <property type="protein sequence ID" value="OFJ47772.1"/>
    <property type="molecule type" value="Genomic_DNA"/>
</dbReference>
<feature type="compositionally biased region" description="Basic residues" evidence="1">
    <location>
        <begin position="1"/>
        <end position="14"/>
    </location>
</feature>
<evidence type="ECO:0000256" key="2">
    <source>
        <dbReference type="SAM" id="Phobius"/>
    </source>
</evidence>
<gene>
    <name evidence="3" type="ORF">BA896_000875</name>
</gene>
<dbReference type="AlphaFoldDB" id="A0A1E8PN88"/>
<dbReference type="Proteomes" id="UP000092634">
    <property type="component" value="Unassembled WGS sequence"/>
</dbReference>
<evidence type="ECO:0000313" key="4">
    <source>
        <dbReference type="Proteomes" id="UP000092634"/>
    </source>
</evidence>
<keyword evidence="2" id="KW-0472">Membrane</keyword>
<organism evidence="3 4">
    <name type="scientific">Janthinobacterium lividum</name>
    <dbReference type="NCBI Taxonomy" id="29581"/>
    <lineage>
        <taxon>Bacteria</taxon>
        <taxon>Pseudomonadati</taxon>
        <taxon>Pseudomonadota</taxon>
        <taxon>Betaproteobacteria</taxon>
        <taxon>Burkholderiales</taxon>
        <taxon>Oxalobacteraceae</taxon>
        <taxon>Janthinobacterium</taxon>
    </lineage>
</organism>
<keyword evidence="2" id="KW-1133">Transmembrane helix</keyword>
<feature type="transmembrane region" description="Helical" evidence="2">
    <location>
        <begin position="35"/>
        <end position="59"/>
    </location>
</feature>
<comment type="caution">
    <text evidence="3">The sequence shown here is derived from an EMBL/GenBank/DDBJ whole genome shotgun (WGS) entry which is preliminary data.</text>
</comment>
<keyword evidence="2" id="KW-0812">Transmembrane</keyword>
<proteinExistence type="predicted"/>
<name>A0A1E8PN88_9BURK</name>
<feature type="transmembrane region" description="Helical" evidence="2">
    <location>
        <begin position="71"/>
        <end position="89"/>
    </location>
</feature>
<evidence type="ECO:0000313" key="3">
    <source>
        <dbReference type="EMBL" id="OFJ47772.1"/>
    </source>
</evidence>